<evidence type="ECO:0000256" key="10">
    <source>
        <dbReference type="ARBA" id="ARBA00023014"/>
    </source>
</evidence>
<dbReference type="InterPro" id="IPR006638">
    <property type="entry name" value="Elp3/MiaA/NifB-like_rSAM"/>
</dbReference>
<dbReference type="PANTHER" id="PTHR43787">
    <property type="entry name" value="FEMO COFACTOR BIOSYNTHESIS PROTEIN NIFB-RELATED"/>
    <property type="match status" value="1"/>
</dbReference>
<comment type="cofactor">
    <cofactor evidence="1">
        <name>[4Fe-4S] cluster</name>
        <dbReference type="ChEBI" id="CHEBI:49883"/>
    </cofactor>
</comment>
<evidence type="ECO:0000256" key="14">
    <source>
        <dbReference type="ARBA" id="ARBA00032102"/>
    </source>
</evidence>
<proteinExistence type="inferred from homology"/>
<keyword evidence="10" id="KW-0411">Iron-sulfur</keyword>
<dbReference type="InterPro" id="IPR013785">
    <property type="entry name" value="Aldolase_TIM"/>
</dbReference>
<dbReference type="Proteomes" id="UP000282930">
    <property type="component" value="Chromosome"/>
</dbReference>
<dbReference type="InterPro" id="IPR007197">
    <property type="entry name" value="rSAM"/>
</dbReference>
<dbReference type="AlphaFoldDB" id="A0A3T0D8J2"/>
<reference evidence="16 17" key="1">
    <citation type="submission" date="2018-12" db="EMBL/GenBank/DDBJ databases">
        <title>Genome sequence from the cellulolytic species, Caldicellulosiruptor changbaiensis.</title>
        <authorList>
            <person name="Blumer-Schuette S.E."/>
            <person name="Mendoza C."/>
        </authorList>
    </citation>
    <scope>NUCLEOTIDE SEQUENCE [LARGE SCALE GENOMIC DNA]</scope>
    <source>
        <strain evidence="16 17">CBS-Z</strain>
    </source>
</reference>
<dbReference type="PROSITE" id="PS51918">
    <property type="entry name" value="RADICAL_SAM"/>
    <property type="match status" value="1"/>
</dbReference>
<evidence type="ECO:0000256" key="13">
    <source>
        <dbReference type="ARBA" id="ARBA00030926"/>
    </source>
</evidence>
<evidence type="ECO:0000256" key="12">
    <source>
        <dbReference type="ARBA" id="ARBA00023239"/>
    </source>
</evidence>
<evidence type="ECO:0000256" key="9">
    <source>
        <dbReference type="ARBA" id="ARBA00023004"/>
    </source>
</evidence>
<dbReference type="SFLD" id="SFLDS00029">
    <property type="entry name" value="Radical_SAM"/>
    <property type="match status" value="1"/>
</dbReference>
<dbReference type="Gene3D" id="3.20.20.70">
    <property type="entry name" value="Aldolase class I"/>
    <property type="match status" value="1"/>
</dbReference>
<feature type="domain" description="Radical SAM core" evidence="15">
    <location>
        <begin position="16"/>
        <end position="258"/>
    </location>
</feature>
<evidence type="ECO:0000256" key="6">
    <source>
        <dbReference type="ARBA" id="ARBA00022485"/>
    </source>
</evidence>
<keyword evidence="6" id="KW-0004">4Fe-4S</keyword>
<sequence length="267" mass="29851">MGNRNYGHPCFGKDAASKIGRIHLPVAKACNIKCNYCDRNISCMNENHPGACLEVLTPEQALERYKRYASSDSRLKIVGISGPGDPLFNPETFKTFELIKSYDKGAIFCISTNGLLLEDRIEDLLKSNVRFVTVTVNAVNFEVAKEIYEFALYDEVLYFGEDAAKLLVEKQQKGIEKACKAGLVVKVNTVLIPDINQDHIEEIAKTVKALGVSVMNIMPLRPYAKFSHLKRPSCDAVNNIRKRCESIIDQISHCNQCRSDAIGMLMI</sequence>
<keyword evidence="11" id="KW-0535">Nitrogen fixation</keyword>
<dbReference type="GO" id="GO:0016829">
    <property type="term" value="F:lyase activity"/>
    <property type="evidence" value="ECO:0007669"/>
    <property type="project" value="UniProtKB-KW"/>
</dbReference>
<keyword evidence="8" id="KW-0479">Metal-binding</keyword>
<dbReference type="RefSeq" id="WP_127352776.1">
    <property type="nucleotide sequence ID" value="NZ_CP034791.1"/>
</dbReference>
<evidence type="ECO:0000256" key="5">
    <source>
        <dbReference type="ARBA" id="ARBA00021702"/>
    </source>
</evidence>
<keyword evidence="9" id="KW-0408">Iron</keyword>
<evidence type="ECO:0000256" key="7">
    <source>
        <dbReference type="ARBA" id="ARBA00022691"/>
    </source>
</evidence>
<evidence type="ECO:0000313" key="16">
    <source>
        <dbReference type="EMBL" id="AZT91460.1"/>
    </source>
</evidence>
<comment type="function">
    <text evidence="2">Involved in the biosynthesis of the iron-molybdenum cofactor (FeMo-co or M-cluster) found in the dinitrogenase enzyme of the nitrogenase complex in nitrogen-fixing microorganisms. NifB catalyzes the crucial step of radical SAM-dependent carbide insertion that occurs concomitant with the insertion of a 9th sulfur and the rearrangement/coupling of two [4Fe-4S] clusters into a [8Fe-9S-C] cluster, the precursor to the M-cluster.</text>
</comment>
<evidence type="ECO:0000256" key="1">
    <source>
        <dbReference type="ARBA" id="ARBA00001966"/>
    </source>
</evidence>
<evidence type="ECO:0000313" key="17">
    <source>
        <dbReference type="Proteomes" id="UP000282930"/>
    </source>
</evidence>
<evidence type="ECO:0000256" key="2">
    <source>
        <dbReference type="ARBA" id="ARBA00003522"/>
    </source>
</evidence>
<protein>
    <recommendedName>
        <fullName evidence="5">FeMo cofactor biosynthesis protein NifB</fullName>
    </recommendedName>
    <alternativeName>
        <fullName evidence="14">Nitrogenase cofactor maturase NifB</fullName>
    </alternativeName>
    <alternativeName>
        <fullName evidence="13">Radical SAM assemblase NifB</fullName>
    </alternativeName>
</protein>
<keyword evidence="7" id="KW-0949">S-adenosyl-L-methionine</keyword>
<dbReference type="UniPathway" id="UPA00782"/>
<dbReference type="GO" id="GO:0046872">
    <property type="term" value="F:metal ion binding"/>
    <property type="evidence" value="ECO:0007669"/>
    <property type="project" value="UniProtKB-KW"/>
</dbReference>
<dbReference type="KEGG" id="ccha:ELD05_13090"/>
<dbReference type="SUPFAM" id="SSF102114">
    <property type="entry name" value="Radical SAM enzymes"/>
    <property type="match status" value="1"/>
</dbReference>
<name>A0A3T0D8J2_9FIRM</name>
<dbReference type="SMART" id="SM00729">
    <property type="entry name" value="Elp3"/>
    <property type="match status" value="1"/>
</dbReference>
<evidence type="ECO:0000259" key="15">
    <source>
        <dbReference type="PROSITE" id="PS51918"/>
    </source>
</evidence>
<dbReference type="SFLD" id="SFLDG01067">
    <property type="entry name" value="SPASM/twitch_domain_containing"/>
    <property type="match status" value="1"/>
</dbReference>
<accession>A0A3T0D8J2</accession>
<dbReference type="PANTHER" id="PTHR43787:SF13">
    <property type="entry name" value="FEMO COFACTOR BIOSYNTHESIS PROTEIN NIFB"/>
    <property type="match status" value="1"/>
</dbReference>
<dbReference type="InterPro" id="IPR058240">
    <property type="entry name" value="rSAM_sf"/>
</dbReference>
<comment type="similarity">
    <text evidence="4">Belongs to the radical SAM superfamily. NifB family.</text>
</comment>
<dbReference type="Pfam" id="PF04055">
    <property type="entry name" value="Radical_SAM"/>
    <property type="match status" value="1"/>
</dbReference>
<dbReference type="GO" id="GO:0051539">
    <property type="term" value="F:4 iron, 4 sulfur cluster binding"/>
    <property type="evidence" value="ECO:0007669"/>
    <property type="project" value="UniProtKB-KW"/>
</dbReference>
<dbReference type="EMBL" id="CP034791">
    <property type="protein sequence ID" value="AZT91460.1"/>
    <property type="molecule type" value="Genomic_DNA"/>
</dbReference>
<gene>
    <name evidence="16" type="ORF">ELD05_13090</name>
</gene>
<evidence type="ECO:0000256" key="11">
    <source>
        <dbReference type="ARBA" id="ARBA00023231"/>
    </source>
</evidence>
<keyword evidence="12" id="KW-0456">Lyase</keyword>
<keyword evidence="17" id="KW-1185">Reference proteome</keyword>
<evidence type="ECO:0000256" key="4">
    <source>
        <dbReference type="ARBA" id="ARBA00006804"/>
    </source>
</evidence>
<dbReference type="CDD" id="cd01335">
    <property type="entry name" value="Radical_SAM"/>
    <property type="match status" value="1"/>
</dbReference>
<evidence type="ECO:0000256" key="3">
    <source>
        <dbReference type="ARBA" id="ARBA00005155"/>
    </source>
</evidence>
<comment type="pathway">
    <text evidence="3">Cofactor biosynthesis; Fe-Mo cofactor biosynthesis.</text>
</comment>
<evidence type="ECO:0000256" key="8">
    <source>
        <dbReference type="ARBA" id="ARBA00022723"/>
    </source>
</evidence>
<organism evidence="16 17">
    <name type="scientific">Caldicellulosiruptor changbaiensis</name>
    <dbReference type="NCBI Taxonomy" id="1222016"/>
    <lineage>
        <taxon>Bacteria</taxon>
        <taxon>Bacillati</taxon>
        <taxon>Bacillota</taxon>
        <taxon>Bacillota incertae sedis</taxon>
        <taxon>Caldicellulosiruptorales</taxon>
        <taxon>Caldicellulosiruptoraceae</taxon>
        <taxon>Caldicellulosiruptor</taxon>
    </lineage>
</organism>